<dbReference type="GO" id="GO:0005829">
    <property type="term" value="C:cytosol"/>
    <property type="evidence" value="ECO:0007669"/>
    <property type="project" value="TreeGrafter"/>
</dbReference>
<dbReference type="GO" id="GO:0005758">
    <property type="term" value="C:mitochondrial intermembrane space"/>
    <property type="evidence" value="ECO:0007669"/>
    <property type="project" value="TreeGrafter"/>
</dbReference>
<evidence type="ECO:0000256" key="2">
    <source>
        <dbReference type="ARBA" id="ARBA00022619"/>
    </source>
</evidence>
<keyword evidence="2 4" id="KW-0686">Riboflavin biosynthesis</keyword>
<dbReference type="AlphaFoldDB" id="A0A420HUL0"/>
<keyword evidence="4" id="KW-0460">Magnesium</keyword>
<dbReference type="InterPro" id="IPR017945">
    <property type="entry name" value="DHBP_synth_RibB-like_a/b_dom"/>
</dbReference>
<evidence type="ECO:0000313" key="6">
    <source>
        <dbReference type="Proteomes" id="UP000286134"/>
    </source>
</evidence>
<comment type="function">
    <text evidence="4">Catalyzes the conversion of D-ribulose 5-phosphate to formate and 3,4-dihydroxy-2-butanone 4-phosphate.</text>
</comment>
<accession>A0A420HUL0</accession>
<keyword evidence="6" id="KW-1185">Reference proteome</keyword>
<proteinExistence type="inferred from homology"/>
<dbReference type="UniPathway" id="UPA00275">
    <property type="reaction ID" value="UER00399"/>
</dbReference>
<dbReference type="PANTHER" id="PTHR21327">
    <property type="entry name" value="GTP CYCLOHYDROLASE II-RELATED"/>
    <property type="match status" value="1"/>
</dbReference>
<dbReference type="EMBL" id="MCFK01004514">
    <property type="protein sequence ID" value="RKF61097.1"/>
    <property type="molecule type" value="Genomic_DNA"/>
</dbReference>
<dbReference type="GO" id="GO:0046872">
    <property type="term" value="F:metal ion binding"/>
    <property type="evidence" value="ECO:0007669"/>
    <property type="project" value="UniProtKB-KW"/>
</dbReference>
<dbReference type="NCBIfam" id="TIGR00506">
    <property type="entry name" value="ribB"/>
    <property type="match status" value="1"/>
</dbReference>
<sequence>MILDNKLQYNSIEDSIEAFKNGNFLIVLDSPSRENEGDLVIAASAMTPEKMAFMIYHTSGLICTPILPSLAIELQLPLMVPETDSEDPNKTAYTDNEINLNQPISPKLMVTADANHTSITTGISAHDRALTCSFLASCTTAIAPESENDKISKASLFRRPGHVFPLLAQVGLTRKRRGHTEAVLEFCRLAKLPMVGVISELVEGGVEVEGKAERKEPGMMRGEACLKFGKKWGLMCCSIEDLVNWIEKNEGDLEKT</sequence>
<keyword evidence="3 4" id="KW-0479">Metal-binding</keyword>
<keyword evidence="4" id="KW-0464">Manganese</keyword>
<comment type="catalytic activity">
    <reaction evidence="4">
        <text>D-ribulose 5-phosphate = (2S)-2-hydroxy-3-oxobutyl phosphate + formate + H(+)</text>
        <dbReference type="Rhea" id="RHEA:18457"/>
        <dbReference type="ChEBI" id="CHEBI:15378"/>
        <dbReference type="ChEBI" id="CHEBI:15740"/>
        <dbReference type="ChEBI" id="CHEBI:58121"/>
        <dbReference type="ChEBI" id="CHEBI:58830"/>
        <dbReference type="EC" id="4.1.99.12"/>
    </reaction>
</comment>
<keyword evidence="4" id="KW-0456">Lyase</keyword>
<dbReference type="GO" id="GO:0008686">
    <property type="term" value="F:3,4-dihydroxy-2-butanone-4-phosphate synthase activity"/>
    <property type="evidence" value="ECO:0007669"/>
    <property type="project" value="UniProtKB-EC"/>
</dbReference>
<dbReference type="GO" id="GO:0009231">
    <property type="term" value="P:riboflavin biosynthetic process"/>
    <property type="evidence" value="ECO:0007669"/>
    <property type="project" value="UniProtKB-UniPathway"/>
</dbReference>
<comment type="caution">
    <text evidence="5">The sequence shown here is derived from an EMBL/GenBank/DDBJ whole genome shotgun (WGS) entry which is preliminary data.</text>
</comment>
<comment type="subunit">
    <text evidence="4">Homodimer.</text>
</comment>
<evidence type="ECO:0000256" key="4">
    <source>
        <dbReference type="RuleBase" id="RU003843"/>
    </source>
</evidence>
<reference evidence="5 6" key="1">
    <citation type="journal article" date="2018" name="BMC Genomics">
        <title>Comparative genome analyses reveal sequence features reflecting distinct modes of host-adaptation between dicot and monocot powdery mildew.</title>
        <authorList>
            <person name="Wu Y."/>
            <person name="Ma X."/>
            <person name="Pan Z."/>
            <person name="Kale S.D."/>
            <person name="Song Y."/>
            <person name="King H."/>
            <person name="Zhang Q."/>
            <person name="Presley C."/>
            <person name="Deng X."/>
            <person name="Wei C.I."/>
            <person name="Xiao S."/>
        </authorList>
    </citation>
    <scope>NUCLEOTIDE SEQUENCE [LARGE SCALE GENOMIC DNA]</scope>
    <source>
        <strain evidence="5">UMSG2</strain>
    </source>
</reference>
<evidence type="ECO:0000256" key="1">
    <source>
        <dbReference type="ARBA" id="ARBA00004904"/>
    </source>
</evidence>
<comment type="similarity">
    <text evidence="4">Belongs to the DHBP synthase family.</text>
</comment>
<dbReference type="PANTHER" id="PTHR21327:SF18">
    <property type="entry name" value="3,4-DIHYDROXY-2-BUTANONE 4-PHOSPHATE SYNTHASE"/>
    <property type="match status" value="1"/>
</dbReference>
<organism evidence="5 6">
    <name type="scientific">Erysiphe neolycopersici</name>
    <dbReference type="NCBI Taxonomy" id="212602"/>
    <lineage>
        <taxon>Eukaryota</taxon>
        <taxon>Fungi</taxon>
        <taxon>Dikarya</taxon>
        <taxon>Ascomycota</taxon>
        <taxon>Pezizomycotina</taxon>
        <taxon>Leotiomycetes</taxon>
        <taxon>Erysiphales</taxon>
        <taxon>Erysiphaceae</taxon>
        <taxon>Erysiphe</taxon>
    </lineage>
</organism>
<dbReference type="InterPro" id="IPR000422">
    <property type="entry name" value="DHBP_synthase_RibB"/>
</dbReference>
<dbReference type="EC" id="4.1.99.12" evidence="4"/>
<gene>
    <name evidence="5" type="ORF">OnM2_045028</name>
</gene>
<comment type="pathway">
    <text evidence="1 4">Cofactor biosynthesis; riboflavin biosynthesis; 2-hydroxy-3-oxobutyl phosphate from D-ribulose 5-phosphate: step 1/1.</text>
</comment>
<comment type="cofactor">
    <cofactor evidence="4">
        <name>Mg(2+)</name>
        <dbReference type="ChEBI" id="CHEBI:18420"/>
    </cofactor>
    <cofactor evidence="4">
        <name>Mn(2+)</name>
        <dbReference type="ChEBI" id="CHEBI:29035"/>
    </cofactor>
    <text evidence="4">Binds 2 divalent metal cations per subunit. Magnesium or manganese.</text>
</comment>
<dbReference type="Gene3D" id="3.90.870.10">
    <property type="entry name" value="DHBP synthase"/>
    <property type="match status" value="1"/>
</dbReference>
<dbReference type="STRING" id="212602.A0A420HUL0"/>
<evidence type="ECO:0000256" key="3">
    <source>
        <dbReference type="ARBA" id="ARBA00022723"/>
    </source>
</evidence>
<dbReference type="Pfam" id="PF00926">
    <property type="entry name" value="DHBP_synthase"/>
    <property type="match status" value="1"/>
</dbReference>
<protein>
    <recommendedName>
        <fullName evidence="4">3,4-dihydroxy-2-butanone 4-phosphate synthase</fullName>
        <shortName evidence="4">DHBP synthase</shortName>
        <ecNumber evidence="4">4.1.99.12</ecNumber>
    </recommendedName>
</protein>
<name>A0A420HUL0_9PEZI</name>
<dbReference type="Proteomes" id="UP000286134">
    <property type="component" value="Unassembled WGS sequence"/>
</dbReference>
<dbReference type="SUPFAM" id="SSF55821">
    <property type="entry name" value="YrdC/RibB"/>
    <property type="match status" value="1"/>
</dbReference>
<dbReference type="OrthoDB" id="60371at2759"/>
<evidence type="ECO:0000313" key="5">
    <source>
        <dbReference type="EMBL" id="RKF61097.1"/>
    </source>
</evidence>